<dbReference type="AlphaFoldDB" id="A0A383DB27"/>
<evidence type="ECO:0000313" key="2">
    <source>
        <dbReference type="EMBL" id="SVE41716.1"/>
    </source>
</evidence>
<feature type="non-terminal residue" evidence="2">
    <location>
        <position position="92"/>
    </location>
</feature>
<dbReference type="EMBL" id="UINC01215828">
    <property type="protein sequence ID" value="SVE41716.1"/>
    <property type="molecule type" value="Genomic_DNA"/>
</dbReference>
<evidence type="ECO:0008006" key="3">
    <source>
        <dbReference type="Google" id="ProtNLM"/>
    </source>
</evidence>
<gene>
    <name evidence="2" type="ORF">METZ01_LOCUS494570</name>
</gene>
<proteinExistence type="predicted"/>
<keyword evidence="1" id="KW-0812">Transmembrane</keyword>
<dbReference type="InterPro" id="IPR036259">
    <property type="entry name" value="MFS_trans_sf"/>
</dbReference>
<reference evidence="2" key="1">
    <citation type="submission" date="2018-05" db="EMBL/GenBank/DDBJ databases">
        <authorList>
            <person name="Lanie J.A."/>
            <person name="Ng W.-L."/>
            <person name="Kazmierczak K.M."/>
            <person name="Andrzejewski T.M."/>
            <person name="Davidsen T.M."/>
            <person name="Wayne K.J."/>
            <person name="Tettelin H."/>
            <person name="Glass J.I."/>
            <person name="Rusch D."/>
            <person name="Podicherti R."/>
            <person name="Tsui H.-C.T."/>
            <person name="Winkler M.E."/>
        </authorList>
    </citation>
    <scope>NUCLEOTIDE SEQUENCE</scope>
</reference>
<organism evidence="2">
    <name type="scientific">marine metagenome</name>
    <dbReference type="NCBI Taxonomy" id="408172"/>
    <lineage>
        <taxon>unclassified sequences</taxon>
        <taxon>metagenomes</taxon>
        <taxon>ecological metagenomes</taxon>
    </lineage>
</organism>
<feature type="transmembrane region" description="Helical" evidence="1">
    <location>
        <begin position="12"/>
        <end position="44"/>
    </location>
</feature>
<evidence type="ECO:0000256" key="1">
    <source>
        <dbReference type="SAM" id="Phobius"/>
    </source>
</evidence>
<accession>A0A383DB27</accession>
<dbReference type="SUPFAM" id="SSF103473">
    <property type="entry name" value="MFS general substrate transporter"/>
    <property type="match status" value="1"/>
</dbReference>
<keyword evidence="1" id="KW-1133">Transmembrane helix</keyword>
<dbReference type="Gene3D" id="1.20.1250.20">
    <property type="entry name" value="MFS general substrate transporter like domains"/>
    <property type="match status" value="1"/>
</dbReference>
<keyword evidence="1" id="KW-0472">Membrane</keyword>
<name>A0A383DB27_9ZZZZ</name>
<sequence>MKEFAKFIQKKIPFYYGWIIVTGSGSSMFVRNSAATLTIAVFVYPMSENLGWSRTVIVGASSLAGILAIFISPLSGWLIQKYGTKITLLISV</sequence>
<feature type="transmembrane region" description="Helical" evidence="1">
    <location>
        <begin position="56"/>
        <end position="79"/>
    </location>
</feature>
<protein>
    <recommendedName>
        <fullName evidence="3">Major facilitator superfamily (MFS) profile domain-containing protein</fullName>
    </recommendedName>
</protein>